<dbReference type="Proteomes" id="UP000238823">
    <property type="component" value="Unassembled WGS sequence"/>
</dbReference>
<reference evidence="3 4" key="1">
    <citation type="submission" date="2018-03" db="EMBL/GenBank/DDBJ databases">
        <title>Draft Genome Sequences of the Obligatory Marine Myxobacteria Enhygromyxa salina SWB007.</title>
        <authorList>
            <person name="Poehlein A."/>
            <person name="Moghaddam J.A."/>
            <person name="Harms H."/>
            <person name="Alanjari M."/>
            <person name="Koenig G.M."/>
            <person name="Daniel R."/>
            <person name="Schaeberle T.F."/>
        </authorList>
    </citation>
    <scope>NUCLEOTIDE SEQUENCE [LARGE SCALE GENOMIC DNA]</scope>
    <source>
        <strain evidence="3 4">SWB007</strain>
    </source>
</reference>
<dbReference type="PROSITE" id="PS51257">
    <property type="entry name" value="PROKAR_LIPOPROTEIN"/>
    <property type="match status" value="1"/>
</dbReference>
<gene>
    <name evidence="3" type="ORF">ENSA7_36690</name>
</gene>
<dbReference type="EMBL" id="PVNL01000071">
    <property type="protein sequence ID" value="PRQ06610.1"/>
    <property type="molecule type" value="Genomic_DNA"/>
</dbReference>
<feature type="compositionally biased region" description="Low complexity" evidence="1">
    <location>
        <begin position="23"/>
        <end position="39"/>
    </location>
</feature>
<feature type="chain" id="PRO_5015752861" description="Copper type II ascorbate-dependent monooxygenase C-terminal domain-containing protein" evidence="2">
    <location>
        <begin position="30"/>
        <end position="532"/>
    </location>
</feature>
<feature type="signal peptide" evidence="2">
    <location>
        <begin position="1"/>
        <end position="29"/>
    </location>
</feature>
<evidence type="ECO:0000256" key="2">
    <source>
        <dbReference type="SAM" id="SignalP"/>
    </source>
</evidence>
<organism evidence="3 4">
    <name type="scientific">Enhygromyxa salina</name>
    <dbReference type="NCBI Taxonomy" id="215803"/>
    <lineage>
        <taxon>Bacteria</taxon>
        <taxon>Pseudomonadati</taxon>
        <taxon>Myxococcota</taxon>
        <taxon>Polyangia</taxon>
        <taxon>Nannocystales</taxon>
        <taxon>Nannocystaceae</taxon>
        <taxon>Enhygromyxa</taxon>
    </lineage>
</organism>
<dbReference type="Gene3D" id="2.60.120.230">
    <property type="match status" value="1"/>
</dbReference>
<comment type="caution">
    <text evidence="3">The sequence shown here is derived from an EMBL/GenBank/DDBJ whole genome shotgun (WGS) entry which is preliminary data.</text>
</comment>
<name>A0A2S9YNE2_9BACT</name>
<dbReference type="InterPro" id="IPR014784">
    <property type="entry name" value="Cu2_ascorb_mOase-like_C"/>
</dbReference>
<evidence type="ECO:0000313" key="3">
    <source>
        <dbReference type="EMBL" id="PRQ06610.1"/>
    </source>
</evidence>
<feature type="region of interest" description="Disordered" evidence="1">
    <location>
        <begin position="23"/>
        <end position="69"/>
    </location>
</feature>
<keyword evidence="2" id="KW-0732">Signal</keyword>
<evidence type="ECO:0000313" key="4">
    <source>
        <dbReference type="Proteomes" id="UP000238823"/>
    </source>
</evidence>
<evidence type="ECO:0000256" key="1">
    <source>
        <dbReference type="SAM" id="MobiDB-lite"/>
    </source>
</evidence>
<proteinExistence type="predicted"/>
<evidence type="ECO:0008006" key="5">
    <source>
        <dbReference type="Google" id="ProtNLM"/>
    </source>
</evidence>
<dbReference type="GO" id="GO:0016715">
    <property type="term" value="F:oxidoreductase activity, acting on paired donors, with incorporation or reduction of molecular oxygen, reduced ascorbate as one donor, and incorporation of one atom of oxygen"/>
    <property type="evidence" value="ECO:0007669"/>
    <property type="project" value="InterPro"/>
</dbReference>
<accession>A0A2S9YNE2</accession>
<dbReference type="RefSeq" id="WP_106090643.1">
    <property type="nucleotide sequence ID" value="NZ_PVNL01000071.1"/>
</dbReference>
<sequence length="532" mass="56506">MRGCTWLTICPWAVWVLACNAPPSSEASAGGETSESGESGESGDGDGDSGDGDGDPGDGDGDDPPPEVVTIAHQFDPITLDPFEERLPCISWTIDNEQALYVQAVTLANTGGFHHSNGFVVPDTLYDGPDGVWDCKSRDFDTIEASLEGTVLFGQSTQSWVEEQRFNPGAVVKIPPKHRVVAELHLLNLSPTELDASLRMSLDLLHPKDVDVVLTPFAFQYTDLQIQPLSETRFVAECDEFMHVASPGTAPYSIHWLLPHYHYLGNYFSVEVIGGAQDGAVLHQIDGFDASPIGKRFDPPLDISDADGIRLTCGYDNWTDSLIGWGVGDQEMCIAFGFADTPNVSQATASSGSAVGAVDGIPHFQGDCFSLIAPKPPGHGPPTQDELDGELYLPPLDPEDQGLPPFPPCEDTPADAVASLAPTLSNVAANVFVPACGFSSCHGSGGGAAGLNFEGDLHADLLGHQVLATTNLPLIDPGNPEGSWLYRKLARCEPLDDNQSVVSHMPLNAPFLLSPGLVATVRDWIAAGAPND</sequence>
<feature type="compositionally biased region" description="Acidic residues" evidence="1">
    <location>
        <begin position="41"/>
        <end position="65"/>
    </location>
</feature>
<dbReference type="OrthoDB" id="5486726at2"/>
<dbReference type="AlphaFoldDB" id="A0A2S9YNE2"/>
<protein>
    <recommendedName>
        <fullName evidence="5">Copper type II ascorbate-dependent monooxygenase C-terminal domain-containing protein</fullName>
    </recommendedName>
</protein>